<feature type="transmembrane region" description="Helical" evidence="8">
    <location>
        <begin position="297"/>
        <end position="320"/>
    </location>
</feature>
<feature type="transmembrane region" description="Helical" evidence="8">
    <location>
        <begin position="533"/>
        <end position="551"/>
    </location>
</feature>
<gene>
    <name evidence="9" type="ORF">LTR09_001149</name>
</gene>
<comment type="subcellular location">
    <subcellularLocation>
        <location evidence="1">Membrane</location>
        <topology evidence="1">Multi-pass membrane protein</topology>
    </subcellularLocation>
</comment>
<name>A0AAJ0LWM9_9PEZI</name>
<dbReference type="Proteomes" id="UP001271007">
    <property type="component" value="Unassembled WGS sequence"/>
</dbReference>
<feature type="transmembrane region" description="Helical" evidence="8">
    <location>
        <begin position="45"/>
        <end position="67"/>
    </location>
</feature>
<dbReference type="EMBL" id="JAWDJX010000002">
    <property type="protein sequence ID" value="KAK3058072.1"/>
    <property type="molecule type" value="Genomic_DNA"/>
</dbReference>
<dbReference type="InterPro" id="IPR036259">
    <property type="entry name" value="MFS_trans_sf"/>
</dbReference>
<feature type="transmembrane region" description="Helical" evidence="8">
    <location>
        <begin position="79"/>
        <end position="98"/>
    </location>
</feature>
<evidence type="ECO:0000256" key="8">
    <source>
        <dbReference type="SAM" id="Phobius"/>
    </source>
</evidence>
<feature type="transmembrane region" description="Helical" evidence="8">
    <location>
        <begin position="403"/>
        <end position="424"/>
    </location>
</feature>
<feature type="transmembrane region" description="Helical" evidence="8">
    <location>
        <begin position="266"/>
        <end position="285"/>
    </location>
</feature>
<dbReference type="SUPFAM" id="SSF103473">
    <property type="entry name" value="MFS general substrate transporter"/>
    <property type="match status" value="2"/>
</dbReference>
<keyword evidence="10" id="KW-1185">Reference proteome</keyword>
<feature type="transmembrane region" description="Helical" evidence="8">
    <location>
        <begin position="110"/>
        <end position="130"/>
    </location>
</feature>
<evidence type="ECO:0000256" key="1">
    <source>
        <dbReference type="ARBA" id="ARBA00004141"/>
    </source>
</evidence>
<feature type="transmembrane region" description="Helical" evidence="8">
    <location>
        <begin position="378"/>
        <end position="396"/>
    </location>
</feature>
<protein>
    <recommendedName>
        <fullName evidence="11">MFS transporter</fullName>
    </recommendedName>
</protein>
<organism evidence="9 10">
    <name type="scientific">Extremus antarcticus</name>
    <dbReference type="NCBI Taxonomy" id="702011"/>
    <lineage>
        <taxon>Eukaryota</taxon>
        <taxon>Fungi</taxon>
        <taxon>Dikarya</taxon>
        <taxon>Ascomycota</taxon>
        <taxon>Pezizomycotina</taxon>
        <taxon>Dothideomycetes</taxon>
        <taxon>Dothideomycetidae</taxon>
        <taxon>Mycosphaerellales</taxon>
        <taxon>Extremaceae</taxon>
        <taxon>Extremus</taxon>
    </lineage>
</organism>
<feature type="transmembrane region" description="Helical" evidence="8">
    <location>
        <begin position="227"/>
        <end position="245"/>
    </location>
</feature>
<keyword evidence="4 8" id="KW-0812">Transmembrane</keyword>
<reference evidence="9" key="1">
    <citation type="submission" date="2023-04" db="EMBL/GenBank/DDBJ databases">
        <title>Black Yeasts Isolated from many extreme environments.</title>
        <authorList>
            <person name="Coleine C."/>
            <person name="Stajich J.E."/>
            <person name="Selbmann L."/>
        </authorList>
    </citation>
    <scope>NUCLEOTIDE SEQUENCE</scope>
    <source>
        <strain evidence="9">CCFEE 5312</strain>
    </source>
</reference>
<feature type="compositionally biased region" description="Basic and acidic residues" evidence="7">
    <location>
        <begin position="20"/>
        <end position="29"/>
    </location>
</feature>
<keyword evidence="3" id="KW-0813">Transport</keyword>
<dbReference type="Gene3D" id="1.20.1250.20">
    <property type="entry name" value="MFS general substrate transporter like domains"/>
    <property type="match status" value="1"/>
</dbReference>
<comment type="similarity">
    <text evidence="2">Belongs to the major facilitator superfamily. TCR/Tet family.</text>
</comment>
<evidence type="ECO:0008006" key="11">
    <source>
        <dbReference type="Google" id="ProtNLM"/>
    </source>
</evidence>
<dbReference type="AlphaFoldDB" id="A0AAJ0LWM9"/>
<evidence type="ECO:0000313" key="9">
    <source>
        <dbReference type="EMBL" id="KAK3058072.1"/>
    </source>
</evidence>
<dbReference type="Pfam" id="PF07690">
    <property type="entry name" value="MFS_1"/>
    <property type="match status" value="1"/>
</dbReference>
<feature type="transmembrane region" description="Helical" evidence="8">
    <location>
        <begin position="332"/>
        <end position="358"/>
    </location>
</feature>
<keyword evidence="5 8" id="KW-1133">Transmembrane helix</keyword>
<evidence type="ECO:0000256" key="3">
    <source>
        <dbReference type="ARBA" id="ARBA00022448"/>
    </source>
</evidence>
<sequence length="557" mass="59848">MSNIPGIKKPSPAYSTLQQHNDDVGKEPHTPTTDGQRPPFRHRTLALTAAIFGYFLFAYDNTVIANIHPNIVEELGDIANLPLLSVSYNLSAFAANLLWGQLYRNFDGKWLFCVAVAVFEIGCEVCGAAPSMGALVGGRAIAGLGGGGIYLGTITFVTAMTSVAERPKWLALMGIGYAAGLMATDWRSIRESSDMEVEFLRNFMVMIPISDTTWVCGDACTGECHPLLQLLLPIGAILSPFYLLALPSLANPDPKPITTRLARIDYLGVFLFAAAVIGFDLFPALGGSEYSWSSPTVVGLGICFGGGVVAFIVQQYFCLLTTPSSRLFPGHLLLSWELCIQWAAMCMAMLSLYVPLYTLPLELQFVFGDSPLLSGVDLLPYIGTMAVALLVSGGLMRKHPYYMAYYLLGGVLIFVGGMLLHFATLKRGDSYLLGVSVLAFSVAQSKVTRSDDVPNATAFIGTAQMGGISMGLVASNSLFINLAANRLLSLFPDSPRQDVVNAVTGADSLLLKTLTPAVQAVALKRVESAVQDVYWLVVASGAALIVLALFMKRECCR</sequence>
<comment type="caution">
    <text evidence="9">The sequence shown here is derived from an EMBL/GenBank/DDBJ whole genome shotgun (WGS) entry which is preliminary data.</text>
</comment>
<evidence type="ECO:0000313" key="10">
    <source>
        <dbReference type="Proteomes" id="UP001271007"/>
    </source>
</evidence>
<keyword evidence="6 8" id="KW-0472">Membrane</keyword>
<proteinExistence type="inferred from homology"/>
<feature type="transmembrane region" description="Helical" evidence="8">
    <location>
        <begin position="169"/>
        <end position="189"/>
    </location>
</feature>
<dbReference type="InterPro" id="IPR011701">
    <property type="entry name" value="MFS"/>
</dbReference>
<dbReference type="PANTHER" id="PTHR23501:SF12">
    <property type="entry name" value="MAJOR FACILITATOR SUPERFAMILY (MFS) PROFILE DOMAIN-CONTAINING PROTEIN-RELATED"/>
    <property type="match status" value="1"/>
</dbReference>
<evidence type="ECO:0000256" key="4">
    <source>
        <dbReference type="ARBA" id="ARBA00022692"/>
    </source>
</evidence>
<dbReference type="PANTHER" id="PTHR23501">
    <property type="entry name" value="MAJOR FACILITATOR SUPERFAMILY"/>
    <property type="match status" value="1"/>
</dbReference>
<evidence type="ECO:0000256" key="6">
    <source>
        <dbReference type="ARBA" id="ARBA00023136"/>
    </source>
</evidence>
<dbReference type="GO" id="GO:0022857">
    <property type="term" value="F:transmembrane transporter activity"/>
    <property type="evidence" value="ECO:0007669"/>
    <property type="project" value="InterPro"/>
</dbReference>
<evidence type="ECO:0000256" key="5">
    <source>
        <dbReference type="ARBA" id="ARBA00022989"/>
    </source>
</evidence>
<accession>A0AAJ0LWM9</accession>
<evidence type="ECO:0000256" key="7">
    <source>
        <dbReference type="SAM" id="MobiDB-lite"/>
    </source>
</evidence>
<dbReference type="GO" id="GO:0005886">
    <property type="term" value="C:plasma membrane"/>
    <property type="evidence" value="ECO:0007669"/>
    <property type="project" value="TreeGrafter"/>
</dbReference>
<evidence type="ECO:0000256" key="2">
    <source>
        <dbReference type="ARBA" id="ARBA00007520"/>
    </source>
</evidence>
<feature type="region of interest" description="Disordered" evidence="7">
    <location>
        <begin position="1"/>
        <end position="39"/>
    </location>
</feature>
<feature type="transmembrane region" description="Helical" evidence="8">
    <location>
        <begin position="136"/>
        <end position="157"/>
    </location>
</feature>